<dbReference type="CDD" id="cd06414">
    <property type="entry name" value="GH25_LytC-like"/>
    <property type="match status" value="1"/>
</dbReference>
<name>A0A927UB17_9FIRM</name>
<dbReference type="PROSITE" id="PS51904">
    <property type="entry name" value="GLYCOSYL_HYDROL_F25_2"/>
    <property type="match status" value="1"/>
</dbReference>
<accession>A0A927UB17</accession>
<dbReference type="SUPFAM" id="SSF69360">
    <property type="entry name" value="Cell wall binding repeat"/>
    <property type="match status" value="1"/>
</dbReference>
<feature type="region of interest" description="Disordered" evidence="4">
    <location>
        <begin position="138"/>
        <end position="177"/>
    </location>
</feature>
<feature type="compositionally biased region" description="Basic and acidic residues" evidence="4">
    <location>
        <begin position="329"/>
        <end position="348"/>
    </location>
</feature>
<sequence length="937" mass="102000">MNGIWETIKFFIASHKVASIAVASVVGVSAVGAGGYGIYNLVTADDAAAVVTVEDDYQAEDVYIPEFKNVVITSESLEKDLTVYISDVNDNPVAGVPFQVKLLKKEAAEGLQSYVDAIKDLDSQIAEYTKDYADMDVSAEENAKEAEKSEASSDESAEGAEEKSEGEHEAVDVSELPSDSAKITKILQDRNVDVTVTDKDGNVIETQHGDISSDPLYTLCLDKETAVQSYAVALKEAEGTVYTDDDEDGVISETDMEPGEYVLCLLNDVDSQVCYEPTNYSTEAEVKDKVEFKVQKEITKQIKKDNAAEDGQKKEKVPVEETLKDTQEFVESRKEEDGFEAGKTKEVVAPKNTAPAGKVTVKQKGDARTSVTIETGKTGKSKYRAKGAVAVNTSYSLYDISSGMKLLAAAADEVTTGEEETGESKDDDKSEEKPSEPPVEPEKKSFTITIKYVDESGKEIQTGKTETYEEGSSYTVSAPSIDGYTLESDSSVSGTVKENKTITFKYKKEAVPAKSFTITIKYVDEAGKDIKAAETKTLEENKEYSFDAATIAGYTLVSDAKIKGTAKKDETVTFKYKKNVDTQKEEATLNMEYKDGAFVITSTGKVSDVKVNGTAVKMDNGKGTFKVTKDGDYALTGVAGSKKEKLYITYTVSGLGKGSSDVLKDKEGNELYLDEACTKKATAADYVSGKEYFYKKIKYKYYGWQSINGNTYYFNKNAEKVTGSQVIQGVQYDFGADGVLIVKGNGIDVSKYQGNIDWKAAKSAVNFAIIRCGYRGMHDGQLHEDPYFYKNMSGAKAAGINVGVYIYSTALNEAEAVQEASMAVAMAGRAGGCSYPIYLDMEDTVRGQSNLSVEQRMAIVNAFCATVQSSGYKAGFYCSKNWMTARMNASAIPGSCSIWIAQYNTSCTYSGRKNMWQYSSKGSVPGIKSHVDMNKSF</sequence>
<dbReference type="InterPro" id="IPR002053">
    <property type="entry name" value="Glyco_hydro_25"/>
</dbReference>
<evidence type="ECO:0000256" key="4">
    <source>
        <dbReference type="SAM" id="MobiDB-lite"/>
    </source>
</evidence>
<dbReference type="GO" id="GO:0003796">
    <property type="term" value="F:lysozyme activity"/>
    <property type="evidence" value="ECO:0007669"/>
    <property type="project" value="InterPro"/>
</dbReference>
<protein>
    <recommendedName>
        <fullName evidence="5">GOLD domain-containing protein</fullName>
    </recommendedName>
</protein>
<feature type="compositionally biased region" description="Basic and acidic residues" evidence="4">
    <location>
        <begin position="160"/>
        <end position="171"/>
    </location>
</feature>
<feature type="region of interest" description="Disordered" evidence="4">
    <location>
        <begin position="329"/>
        <end position="379"/>
    </location>
</feature>
<gene>
    <name evidence="6" type="ORF">E7272_02250</name>
</gene>
<dbReference type="PANTHER" id="PTHR34135:SF2">
    <property type="entry name" value="LYSOZYME"/>
    <property type="match status" value="1"/>
</dbReference>
<dbReference type="InterPro" id="IPR018337">
    <property type="entry name" value="Cell_wall/Cho-bd_repeat"/>
</dbReference>
<evidence type="ECO:0000256" key="1">
    <source>
        <dbReference type="ARBA" id="ARBA00010646"/>
    </source>
</evidence>
<dbReference type="PROSITE" id="PS51170">
    <property type="entry name" value="CW"/>
    <property type="match status" value="1"/>
</dbReference>
<comment type="caution">
    <text evidence="6">The sequence shown here is derived from an EMBL/GenBank/DDBJ whole genome shotgun (WGS) entry which is preliminary data.</text>
</comment>
<dbReference type="InterPro" id="IPR017853">
    <property type="entry name" value="GH"/>
</dbReference>
<evidence type="ECO:0000259" key="5">
    <source>
        <dbReference type="PROSITE" id="PS50866"/>
    </source>
</evidence>
<dbReference type="InterPro" id="IPR009459">
    <property type="entry name" value="MucBP_dom"/>
</dbReference>
<dbReference type="Gene3D" id="3.10.20.320">
    <property type="entry name" value="Putative peptidoglycan bound protein (lpxtg motif)"/>
    <property type="match status" value="2"/>
</dbReference>
<dbReference type="GO" id="GO:0016052">
    <property type="term" value="P:carbohydrate catabolic process"/>
    <property type="evidence" value="ECO:0007669"/>
    <property type="project" value="TreeGrafter"/>
</dbReference>
<evidence type="ECO:0000313" key="7">
    <source>
        <dbReference type="Proteomes" id="UP000766246"/>
    </source>
</evidence>
<feature type="compositionally biased region" description="Basic and acidic residues" evidence="4">
    <location>
        <begin position="141"/>
        <end position="151"/>
    </location>
</feature>
<dbReference type="PANTHER" id="PTHR34135">
    <property type="entry name" value="LYSOZYME"/>
    <property type="match status" value="1"/>
</dbReference>
<evidence type="ECO:0000313" key="6">
    <source>
        <dbReference type="EMBL" id="MBE5918642.1"/>
    </source>
</evidence>
<dbReference type="Gene3D" id="3.20.20.80">
    <property type="entry name" value="Glycosidases"/>
    <property type="match status" value="1"/>
</dbReference>
<dbReference type="Pfam" id="PF06458">
    <property type="entry name" value="MucBP"/>
    <property type="match status" value="2"/>
</dbReference>
<dbReference type="GO" id="GO:0009253">
    <property type="term" value="P:peptidoglycan catabolic process"/>
    <property type="evidence" value="ECO:0007669"/>
    <property type="project" value="InterPro"/>
</dbReference>
<dbReference type="Gene3D" id="2.10.270.10">
    <property type="entry name" value="Cholin Binding"/>
    <property type="match status" value="1"/>
</dbReference>
<dbReference type="SUPFAM" id="SSF51445">
    <property type="entry name" value="(Trans)glycosidases"/>
    <property type="match status" value="1"/>
</dbReference>
<dbReference type="InterPro" id="IPR009038">
    <property type="entry name" value="GOLD_dom"/>
</dbReference>
<reference evidence="6" key="1">
    <citation type="submission" date="2019-04" db="EMBL/GenBank/DDBJ databases">
        <title>Evolution of Biomass-Degrading Anaerobic Consortia Revealed by Metagenomics.</title>
        <authorList>
            <person name="Peng X."/>
        </authorList>
    </citation>
    <scope>NUCLEOTIDE SEQUENCE</scope>
    <source>
        <strain evidence="6">SIG311</strain>
    </source>
</reference>
<feature type="repeat" description="Cell wall-binding" evidence="3">
    <location>
        <begin position="701"/>
        <end position="720"/>
    </location>
</feature>
<dbReference type="EMBL" id="SVER01000004">
    <property type="protein sequence ID" value="MBE5918642.1"/>
    <property type="molecule type" value="Genomic_DNA"/>
</dbReference>
<dbReference type="Proteomes" id="UP000766246">
    <property type="component" value="Unassembled WGS sequence"/>
</dbReference>
<proteinExistence type="inferred from homology"/>
<comment type="similarity">
    <text evidence="1">Belongs to the glycosyl hydrolase 25 family.</text>
</comment>
<keyword evidence="2" id="KW-0677">Repeat</keyword>
<dbReference type="Pfam" id="PF01183">
    <property type="entry name" value="Glyco_hydro_25"/>
    <property type="match status" value="1"/>
</dbReference>
<feature type="compositionally biased region" description="Basic and acidic residues" evidence="4">
    <location>
        <begin position="422"/>
        <end position="445"/>
    </location>
</feature>
<dbReference type="PROSITE" id="PS50866">
    <property type="entry name" value="GOLD"/>
    <property type="match status" value="1"/>
</dbReference>
<feature type="domain" description="GOLD" evidence="5">
    <location>
        <begin position="189"/>
        <end position="296"/>
    </location>
</feature>
<organism evidence="6 7">
    <name type="scientific">Pseudobutyrivibrio ruminis</name>
    <dbReference type="NCBI Taxonomy" id="46206"/>
    <lineage>
        <taxon>Bacteria</taxon>
        <taxon>Bacillati</taxon>
        <taxon>Bacillota</taxon>
        <taxon>Clostridia</taxon>
        <taxon>Lachnospirales</taxon>
        <taxon>Lachnospiraceae</taxon>
        <taxon>Pseudobutyrivibrio</taxon>
    </lineage>
</organism>
<feature type="region of interest" description="Disordered" evidence="4">
    <location>
        <begin position="411"/>
        <end position="446"/>
    </location>
</feature>
<dbReference type="GO" id="GO:0016998">
    <property type="term" value="P:cell wall macromolecule catabolic process"/>
    <property type="evidence" value="ECO:0007669"/>
    <property type="project" value="InterPro"/>
</dbReference>
<evidence type="ECO:0000256" key="3">
    <source>
        <dbReference type="PROSITE-ProRule" id="PRU00591"/>
    </source>
</evidence>
<dbReference type="AlphaFoldDB" id="A0A927UB17"/>
<evidence type="ECO:0000256" key="2">
    <source>
        <dbReference type="ARBA" id="ARBA00022737"/>
    </source>
</evidence>